<dbReference type="EMBL" id="CP006585">
    <property type="protein sequence ID" value="AGW15066.1"/>
    <property type="molecule type" value="Genomic_DNA"/>
</dbReference>
<keyword evidence="4" id="KW-1185">Reference proteome</keyword>
<sequence length="78" mass="9482">MKILKKFDFREIWEIFSQKTIFNFLISFSPKENIIYIYVFTLTSVFILILILPSYKLSLIYIQFILQLNIYIHSNHCI</sequence>
<feature type="transmembrane region" description="Helical" evidence="1">
    <location>
        <begin position="35"/>
        <end position="55"/>
    </location>
</feature>
<evidence type="ECO:0000313" key="3">
    <source>
        <dbReference type="EMBL" id="AGW15066.1"/>
    </source>
</evidence>
<dbReference type="Proteomes" id="UP000016587">
    <property type="component" value="Chromosome"/>
</dbReference>
<keyword evidence="1" id="KW-1133">Transmembrane helix</keyword>
<gene>
    <name evidence="2" type="ORF">DGI_2086</name>
    <name evidence="3" type="ORF">DGI_3377</name>
</gene>
<dbReference type="HOGENOM" id="CLU_2616230_0_0_7"/>
<dbReference type="STRING" id="1121448.DGI_2086"/>
<protein>
    <submittedName>
        <fullName evidence="2">Uncharacterized protein</fullName>
    </submittedName>
</protein>
<keyword evidence="1" id="KW-0812">Transmembrane</keyword>
<organism evidence="2 4">
    <name type="scientific">Megalodesulfovibrio gigas (strain ATCC 19364 / DSM 1382 / NCIMB 9332 / VKM B-1759)</name>
    <name type="common">Desulfovibrio gigas</name>
    <dbReference type="NCBI Taxonomy" id="1121448"/>
    <lineage>
        <taxon>Bacteria</taxon>
        <taxon>Pseudomonadati</taxon>
        <taxon>Thermodesulfobacteriota</taxon>
        <taxon>Desulfovibrionia</taxon>
        <taxon>Desulfovibrionales</taxon>
        <taxon>Desulfovibrionaceae</taxon>
        <taxon>Megalodesulfovibrio</taxon>
    </lineage>
</organism>
<evidence type="ECO:0000313" key="4">
    <source>
        <dbReference type="Proteomes" id="UP000016587"/>
    </source>
</evidence>
<dbReference type="KEGG" id="dgg:DGI_2086"/>
<keyword evidence="1" id="KW-0472">Membrane</keyword>
<reference evidence="2 4" key="1">
    <citation type="journal article" date="2013" name="J. Bacteriol.">
        <title>Roles of HynAB and Ech, the only two hydrogenases found in the model sulfate reducer Desulfovibrio gigas.</title>
        <authorList>
            <person name="Morais-Silva F.O."/>
            <person name="Santos C.I."/>
            <person name="Rodrigues R."/>
            <person name="Pereira I.A."/>
            <person name="Rodrigues-Pousada C."/>
        </authorList>
    </citation>
    <scope>NUCLEOTIDE SEQUENCE [LARGE SCALE GENOMIC DNA]</scope>
    <source>
        <strain evidence="2">ATCC 19364</strain>
        <strain evidence="4">ATCC 19364 / DSM 1382 / NCIMB 9332 / VKM B-1759</strain>
    </source>
</reference>
<proteinExistence type="predicted"/>
<dbReference type="AlphaFoldDB" id="T2GC21"/>
<dbReference type="EMBL" id="CP006585">
    <property type="protein sequence ID" value="AGW13853.1"/>
    <property type="molecule type" value="Genomic_DNA"/>
</dbReference>
<evidence type="ECO:0000256" key="1">
    <source>
        <dbReference type="SAM" id="Phobius"/>
    </source>
</evidence>
<dbReference type="PATRIC" id="fig|1121448.10.peg.2042"/>
<dbReference type="KEGG" id="dgg:DGI_3377"/>
<accession>T2GC21</accession>
<evidence type="ECO:0000313" key="2">
    <source>
        <dbReference type="EMBL" id="AGW13853.1"/>
    </source>
</evidence>
<reference evidence="4" key="2">
    <citation type="submission" date="2013-07" db="EMBL/GenBank/DDBJ databases">
        <authorList>
            <person name="Morais-Silva F.O."/>
            <person name="Rezende A.M."/>
            <person name="Pimentel C."/>
            <person name="Resende D.M."/>
            <person name="Santos C.I."/>
            <person name="Clemente C."/>
            <person name="de Oliveira L.M."/>
            <person name="da Silva S.M."/>
            <person name="Costa D.A."/>
            <person name="Varela-Raposo A."/>
            <person name="Horacio E.C.A."/>
            <person name="Matos M."/>
            <person name="Flores O."/>
            <person name="Ruiz J.C."/>
            <person name="Rodrigues-Pousada C."/>
        </authorList>
    </citation>
    <scope>NUCLEOTIDE SEQUENCE [LARGE SCALE GENOMIC DNA]</scope>
    <source>
        <strain evidence="4">ATCC 19364 / DSM 1382 / NCIMB 9332 / VKM B-1759</strain>
    </source>
</reference>
<name>T2GC21_MEGG1</name>